<gene>
    <name evidence="15" type="ORF">SAMN04488518_10236</name>
</gene>
<evidence type="ECO:0000256" key="7">
    <source>
        <dbReference type="ARBA" id="ARBA00022723"/>
    </source>
</evidence>
<evidence type="ECO:0000256" key="11">
    <source>
        <dbReference type="ARBA" id="ARBA00023136"/>
    </source>
</evidence>
<keyword evidence="10" id="KW-0408">Iron</keyword>
<evidence type="ECO:0000256" key="9">
    <source>
        <dbReference type="ARBA" id="ARBA00022989"/>
    </source>
</evidence>
<dbReference type="PANTHER" id="PTHR30529:SF1">
    <property type="entry name" value="CYTOCHROME B561 HOMOLOG 2"/>
    <property type="match status" value="1"/>
</dbReference>
<evidence type="ECO:0000256" key="13">
    <source>
        <dbReference type="SAM" id="Phobius"/>
    </source>
</evidence>
<organism evidence="15 16">
    <name type="scientific">Pseudovibrio ascidiaceicola</name>
    <dbReference type="NCBI Taxonomy" id="285279"/>
    <lineage>
        <taxon>Bacteria</taxon>
        <taxon>Pseudomonadati</taxon>
        <taxon>Pseudomonadota</taxon>
        <taxon>Alphaproteobacteria</taxon>
        <taxon>Hyphomicrobiales</taxon>
        <taxon>Stappiaceae</taxon>
        <taxon>Pseudovibrio</taxon>
    </lineage>
</organism>
<keyword evidence="4" id="KW-1003">Cell membrane</keyword>
<dbReference type="Pfam" id="PF01292">
    <property type="entry name" value="Ni_hydr_CYTB"/>
    <property type="match status" value="1"/>
</dbReference>
<reference evidence="15 16" key="1">
    <citation type="submission" date="2016-10" db="EMBL/GenBank/DDBJ databases">
        <authorList>
            <person name="Varghese N."/>
            <person name="Submissions S."/>
        </authorList>
    </citation>
    <scope>NUCLEOTIDE SEQUENCE [LARGE SCALE GENOMIC DNA]</scope>
    <source>
        <strain evidence="15 16">DSM 16392</strain>
    </source>
</reference>
<accession>A0A1I3WLP8</accession>
<feature type="transmembrane region" description="Helical" evidence="13">
    <location>
        <begin position="140"/>
        <end position="163"/>
    </location>
</feature>
<comment type="cofactor">
    <cofactor evidence="1">
        <name>heme b</name>
        <dbReference type="ChEBI" id="CHEBI:60344"/>
    </cofactor>
</comment>
<dbReference type="InterPro" id="IPR052168">
    <property type="entry name" value="Cytochrome_b561_oxidase"/>
</dbReference>
<evidence type="ECO:0000256" key="12">
    <source>
        <dbReference type="ARBA" id="ARBA00037975"/>
    </source>
</evidence>
<proteinExistence type="inferred from homology"/>
<feature type="transmembrane region" description="Helical" evidence="13">
    <location>
        <begin position="85"/>
        <end position="108"/>
    </location>
</feature>
<keyword evidence="3" id="KW-0813">Transport</keyword>
<keyword evidence="9 13" id="KW-1133">Transmembrane helix</keyword>
<evidence type="ECO:0000259" key="14">
    <source>
        <dbReference type="Pfam" id="PF01292"/>
    </source>
</evidence>
<protein>
    <submittedName>
        <fullName evidence="15">Cytochrome b561</fullName>
    </submittedName>
</protein>
<evidence type="ECO:0000256" key="2">
    <source>
        <dbReference type="ARBA" id="ARBA00004651"/>
    </source>
</evidence>
<comment type="similarity">
    <text evidence="12">Belongs to the cytochrome b561 family.</text>
</comment>
<dbReference type="InterPro" id="IPR011577">
    <property type="entry name" value="Cyt_b561_bac/Ni-Hgenase"/>
</dbReference>
<keyword evidence="16" id="KW-1185">Reference proteome</keyword>
<dbReference type="RefSeq" id="WP_093517157.1">
    <property type="nucleotide sequence ID" value="NZ_FOSK01000002.1"/>
</dbReference>
<dbReference type="Gene3D" id="1.20.950.20">
    <property type="entry name" value="Transmembrane di-heme cytochromes, Chain C"/>
    <property type="match status" value="1"/>
</dbReference>
<keyword evidence="7" id="KW-0479">Metal-binding</keyword>
<dbReference type="InterPro" id="IPR016174">
    <property type="entry name" value="Di-haem_cyt_TM"/>
</dbReference>
<dbReference type="PANTHER" id="PTHR30529">
    <property type="entry name" value="CYTOCHROME B561"/>
    <property type="match status" value="1"/>
</dbReference>
<evidence type="ECO:0000256" key="6">
    <source>
        <dbReference type="ARBA" id="ARBA00022692"/>
    </source>
</evidence>
<evidence type="ECO:0000256" key="10">
    <source>
        <dbReference type="ARBA" id="ARBA00023004"/>
    </source>
</evidence>
<feature type="domain" description="Cytochrome b561 bacterial/Ni-hydrogenase" evidence="14">
    <location>
        <begin position="4"/>
        <end position="174"/>
    </location>
</feature>
<sequence length="191" mass="20496">MTTRYHPVLVALHWILALMIFMALVVGGPIMAAMESTDPQKLTGMTGHIIWGMVVGVLLLLRLITRFVTMKPAKANTGKTALNTAAGLTHWAMYALVAGMVLSGLVMANNADLFAITLGGSGDPLPADLAVYPARVAHGVIANVLTALIVLHVGGWAFHQFILRDRLISRMWFGKRQAASQAEAGQQTLEV</sequence>
<keyword evidence="6 13" id="KW-0812">Transmembrane</keyword>
<dbReference type="EMBL" id="FOSK01000002">
    <property type="protein sequence ID" value="SFK08270.1"/>
    <property type="molecule type" value="Genomic_DNA"/>
</dbReference>
<evidence type="ECO:0000313" key="15">
    <source>
        <dbReference type="EMBL" id="SFK08270.1"/>
    </source>
</evidence>
<keyword evidence="11 13" id="KW-0472">Membrane</keyword>
<keyword evidence="5" id="KW-0349">Heme</keyword>
<dbReference type="Proteomes" id="UP000199598">
    <property type="component" value="Unassembled WGS sequence"/>
</dbReference>
<evidence type="ECO:0000313" key="16">
    <source>
        <dbReference type="Proteomes" id="UP000199598"/>
    </source>
</evidence>
<evidence type="ECO:0000256" key="8">
    <source>
        <dbReference type="ARBA" id="ARBA00022982"/>
    </source>
</evidence>
<evidence type="ECO:0000256" key="3">
    <source>
        <dbReference type="ARBA" id="ARBA00022448"/>
    </source>
</evidence>
<dbReference type="SUPFAM" id="SSF81342">
    <property type="entry name" value="Transmembrane di-heme cytochromes"/>
    <property type="match status" value="1"/>
</dbReference>
<evidence type="ECO:0000256" key="4">
    <source>
        <dbReference type="ARBA" id="ARBA00022475"/>
    </source>
</evidence>
<keyword evidence="8" id="KW-0249">Electron transport</keyword>
<feature type="transmembrane region" description="Helical" evidence="13">
    <location>
        <begin position="45"/>
        <end position="64"/>
    </location>
</feature>
<name>A0A1I3WLP8_9HYPH</name>
<feature type="transmembrane region" description="Helical" evidence="13">
    <location>
        <begin position="12"/>
        <end position="33"/>
    </location>
</feature>
<comment type="subcellular location">
    <subcellularLocation>
        <location evidence="2">Cell membrane</location>
        <topology evidence="2">Multi-pass membrane protein</topology>
    </subcellularLocation>
</comment>
<evidence type="ECO:0000256" key="5">
    <source>
        <dbReference type="ARBA" id="ARBA00022617"/>
    </source>
</evidence>
<comment type="caution">
    <text evidence="15">The sequence shown here is derived from an EMBL/GenBank/DDBJ whole genome shotgun (WGS) entry which is preliminary data.</text>
</comment>
<evidence type="ECO:0000256" key="1">
    <source>
        <dbReference type="ARBA" id="ARBA00001970"/>
    </source>
</evidence>